<name>A0AAN8LDQ0_9TELE</name>
<dbReference type="EMBL" id="JAGTTL010000016">
    <property type="protein sequence ID" value="KAK6310498.1"/>
    <property type="molecule type" value="Genomic_DNA"/>
</dbReference>
<feature type="region of interest" description="Disordered" evidence="1">
    <location>
        <begin position="76"/>
        <end position="102"/>
    </location>
</feature>
<protein>
    <submittedName>
        <fullName evidence="2">Uncharacterized protein</fullName>
    </submittedName>
</protein>
<accession>A0AAN8LDQ0</accession>
<evidence type="ECO:0000313" key="3">
    <source>
        <dbReference type="Proteomes" id="UP001356427"/>
    </source>
</evidence>
<reference evidence="2 3" key="1">
    <citation type="submission" date="2021-04" db="EMBL/GenBank/DDBJ databases">
        <authorList>
            <person name="De Guttry C."/>
            <person name="Zahm M."/>
            <person name="Klopp C."/>
            <person name="Cabau C."/>
            <person name="Louis A."/>
            <person name="Berthelot C."/>
            <person name="Parey E."/>
            <person name="Roest Crollius H."/>
            <person name="Montfort J."/>
            <person name="Robinson-Rechavi M."/>
            <person name="Bucao C."/>
            <person name="Bouchez O."/>
            <person name="Gislard M."/>
            <person name="Lluch J."/>
            <person name="Milhes M."/>
            <person name="Lampietro C."/>
            <person name="Lopez Roques C."/>
            <person name="Donnadieu C."/>
            <person name="Braasch I."/>
            <person name="Desvignes T."/>
            <person name="Postlethwait J."/>
            <person name="Bobe J."/>
            <person name="Wedekind C."/>
            <person name="Guiguen Y."/>
        </authorList>
    </citation>
    <scope>NUCLEOTIDE SEQUENCE [LARGE SCALE GENOMIC DNA]</scope>
    <source>
        <strain evidence="2">Cs_M1</strain>
        <tissue evidence="2">Blood</tissue>
    </source>
</reference>
<dbReference type="Gene3D" id="2.60.40.4100">
    <property type="entry name" value="Zona pellucida, ZP-C domain"/>
    <property type="match status" value="1"/>
</dbReference>
<feature type="compositionally biased region" description="Low complexity" evidence="1">
    <location>
        <begin position="80"/>
        <end position="97"/>
    </location>
</feature>
<evidence type="ECO:0000256" key="1">
    <source>
        <dbReference type="SAM" id="MobiDB-lite"/>
    </source>
</evidence>
<organism evidence="2 3">
    <name type="scientific">Coregonus suidteri</name>
    <dbReference type="NCBI Taxonomy" id="861788"/>
    <lineage>
        <taxon>Eukaryota</taxon>
        <taxon>Metazoa</taxon>
        <taxon>Chordata</taxon>
        <taxon>Craniata</taxon>
        <taxon>Vertebrata</taxon>
        <taxon>Euteleostomi</taxon>
        <taxon>Actinopterygii</taxon>
        <taxon>Neopterygii</taxon>
        <taxon>Teleostei</taxon>
        <taxon>Protacanthopterygii</taxon>
        <taxon>Salmoniformes</taxon>
        <taxon>Salmonidae</taxon>
        <taxon>Coregoninae</taxon>
        <taxon>Coregonus</taxon>
    </lineage>
</organism>
<feature type="region of interest" description="Disordered" evidence="1">
    <location>
        <begin position="179"/>
        <end position="200"/>
    </location>
</feature>
<sequence length="200" mass="22722">MPRVQDDKLHIVLDTLRFYQIFITCHLKAVPAMFAVNSRNRACSFIENRYEIQMGHPASYGNNQAYRSCEVSKRFEEPTEAPMTTPTTINTKRPITPKLNPASFFRVRPGQRREQLPIQKPLLWHVEKGNGHKGRMEQDNNPGAPDHCPYSGSYHLGNGLYNNTPADNDISRDCRLLRGSPSQGAARGYDCPANRTSRHL</sequence>
<dbReference type="Proteomes" id="UP001356427">
    <property type="component" value="Unassembled WGS sequence"/>
</dbReference>
<proteinExistence type="predicted"/>
<gene>
    <name evidence="2" type="ORF">J4Q44_G00185530</name>
</gene>
<feature type="region of interest" description="Disordered" evidence="1">
    <location>
        <begin position="131"/>
        <end position="150"/>
    </location>
</feature>
<keyword evidence="3" id="KW-1185">Reference proteome</keyword>
<dbReference type="AlphaFoldDB" id="A0AAN8LDQ0"/>
<dbReference type="InterPro" id="IPR042235">
    <property type="entry name" value="ZP-C_dom"/>
</dbReference>
<evidence type="ECO:0000313" key="2">
    <source>
        <dbReference type="EMBL" id="KAK6310498.1"/>
    </source>
</evidence>
<comment type="caution">
    <text evidence="2">The sequence shown here is derived from an EMBL/GenBank/DDBJ whole genome shotgun (WGS) entry which is preliminary data.</text>
</comment>